<evidence type="ECO:0000313" key="10">
    <source>
        <dbReference type="Proteomes" id="UP000308730"/>
    </source>
</evidence>
<gene>
    <name evidence="9" type="ORF">EUX98_g9736</name>
</gene>
<evidence type="ECO:0000256" key="5">
    <source>
        <dbReference type="ARBA" id="ARBA00023163"/>
    </source>
</evidence>
<feature type="domain" description="Redoxin" evidence="8">
    <location>
        <begin position="153"/>
        <end position="272"/>
    </location>
</feature>
<keyword evidence="6" id="KW-0539">Nucleus</keyword>
<comment type="similarity">
    <text evidence="2">Belongs to the peroxiredoxin family. Prx5 subfamily.</text>
</comment>
<evidence type="ECO:0000313" key="9">
    <source>
        <dbReference type="EMBL" id="THH13370.1"/>
    </source>
</evidence>
<evidence type="ECO:0000256" key="1">
    <source>
        <dbReference type="ARBA" id="ARBA00004123"/>
    </source>
</evidence>
<dbReference type="Pfam" id="PF05712">
    <property type="entry name" value="MRG"/>
    <property type="match status" value="1"/>
</dbReference>
<keyword evidence="10" id="KW-1185">Reference proteome</keyword>
<dbReference type="SUPFAM" id="SSF52833">
    <property type="entry name" value="Thioredoxin-like"/>
    <property type="match status" value="1"/>
</dbReference>
<keyword evidence="5" id="KW-0804">Transcription</keyword>
<dbReference type="Pfam" id="PF08534">
    <property type="entry name" value="Redoxin"/>
    <property type="match status" value="1"/>
</dbReference>
<dbReference type="GO" id="GO:0016491">
    <property type="term" value="F:oxidoreductase activity"/>
    <property type="evidence" value="ECO:0007669"/>
    <property type="project" value="InterPro"/>
</dbReference>
<comment type="subcellular location">
    <subcellularLocation>
        <location evidence="1">Nucleus</location>
    </subcellularLocation>
</comment>
<reference evidence="9 10" key="1">
    <citation type="submission" date="2019-02" db="EMBL/GenBank/DDBJ databases">
        <title>Genome sequencing of the rare red list fungi Antrodiella citrinella (Flaviporus citrinellus).</title>
        <authorList>
            <person name="Buettner E."/>
            <person name="Kellner H."/>
        </authorList>
    </citation>
    <scope>NUCLEOTIDE SEQUENCE [LARGE SCALE GENOMIC DNA]</scope>
    <source>
        <strain evidence="9 10">DSM 108506</strain>
    </source>
</reference>
<evidence type="ECO:0000256" key="2">
    <source>
        <dbReference type="ARBA" id="ARBA00010505"/>
    </source>
</evidence>
<dbReference type="InterPro" id="IPR008676">
    <property type="entry name" value="MRG"/>
</dbReference>
<dbReference type="Gene3D" id="1.10.274.30">
    <property type="entry name" value="MRG domain"/>
    <property type="match status" value="1"/>
</dbReference>
<name>A0A4S4LT35_9APHY</name>
<evidence type="ECO:0000259" key="7">
    <source>
        <dbReference type="Pfam" id="PF05712"/>
    </source>
</evidence>
<keyword evidence="3" id="KW-0156">Chromatin regulator</keyword>
<dbReference type="InterPro" id="IPR026541">
    <property type="entry name" value="MRG_dom"/>
</dbReference>
<evidence type="ECO:0000259" key="8">
    <source>
        <dbReference type="Pfam" id="PF08534"/>
    </source>
</evidence>
<accession>A0A4S4LT35</accession>
<dbReference type="GO" id="GO:0006355">
    <property type="term" value="P:regulation of DNA-templated transcription"/>
    <property type="evidence" value="ECO:0007669"/>
    <property type="project" value="InterPro"/>
</dbReference>
<dbReference type="InterPro" id="IPR036249">
    <property type="entry name" value="Thioredoxin-like_sf"/>
</dbReference>
<dbReference type="PANTHER" id="PTHR10880">
    <property type="entry name" value="MORTALITY FACTOR 4-LIKE PROTEIN"/>
    <property type="match status" value="1"/>
</dbReference>
<evidence type="ECO:0000256" key="6">
    <source>
        <dbReference type="ARBA" id="ARBA00023242"/>
    </source>
</evidence>
<dbReference type="EMBL" id="SGPM01001079">
    <property type="protein sequence ID" value="THH13370.1"/>
    <property type="molecule type" value="Genomic_DNA"/>
</dbReference>
<dbReference type="InterPro" id="IPR013740">
    <property type="entry name" value="Redoxin"/>
</dbReference>
<feature type="non-terminal residue" evidence="9">
    <location>
        <position position="1"/>
    </location>
</feature>
<organism evidence="9 10">
    <name type="scientific">Antrodiella citrinella</name>
    <dbReference type="NCBI Taxonomy" id="2447956"/>
    <lineage>
        <taxon>Eukaryota</taxon>
        <taxon>Fungi</taxon>
        <taxon>Dikarya</taxon>
        <taxon>Basidiomycota</taxon>
        <taxon>Agaricomycotina</taxon>
        <taxon>Agaricomycetes</taxon>
        <taxon>Polyporales</taxon>
        <taxon>Steccherinaceae</taxon>
        <taxon>Antrodiella</taxon>
    </lineage>
</organism>
<dbReference type="AlphaFoldDB" id="A0A4S4LT35"/>
<dbReference type="GO" id="GO:0006325">
    <property type="term" value="P:chromatin organization"/>
    <property type="evidence" value="ECO:0007669"/>
    <property type="project" value="UniProtKB-KW"/>
</dbReference>
<feature type="domain" description="MRG" evidence="7">
    <location>
        <begin position="1"/>
        <end position="128"/>
    </location>
</feature>
<dbReference type="Gene3D" id="3.40.30.10">
    <property type="entry name" value="Glutaredoxin"/>
    <property type="match status" value="1"/>
</dbReference>
<proteinExistence type="inferred from homology"/>
<keyword evidence="4" id="KW-0805">Transcription regulation</keyword>
<sequence>KKPEMKLNVPETLKVLLVDDWEGVTKNNQLITLPRTPNVLQLLDEYRAYVLANASSLQLREPQTLLPTIVAGLQTYFDRALGANLLYRFERPQYAEIRRQYVTGPNVVVGQEKEMSSIYGAEHLLRMLDGGEFDDGPRVCGARARLHERAAGVGVPGAFTSTCNAHIPGYINAYDQFKAKGINDIYVVAVNDVFVVQAWKEHLAASGTPIHFLSDDTGAFVGSMGLLFDPTPMLGSPRSKRFVLVVEGHEITHVAVEPDPTKVTVTGADAVLPLL</sequence>
<dbReference type="Proteomes" id="UP000308730">
    <property type="component" value="Unassembled WGS sequence"/>
</dbReference>
<comment type="caution">
    <text evidence="9">The sequence shown here is derived from an EMBL/GenBank/DDBJ whole genome shotgun (WGS) entry which is preliminary data.</text>
</comment>
<dbReference type="OrthoDB" id="1882547at2759"/>
<dbReference type="PROSITE" id="PS51640">
    <property type="entry name" value="MRG"/>
    <property type="match status" value="1"/>
</dbReference>
<dbReference type="GO" id="GO:0035267">
    <property type="term" value="C:NuA4 histone acetyltransferase complex"/>
    <property type="evidence" value="ECO:0007669"/>
    <property type="project" value="TreeGrafter"/>
</dbReference>
<evidence type="ECO:0000256" key="3">
    <source>
        <dbReference type="ARBA" id="ARBA00022853"/>
    </source>
</evidence>
<dbReference type="PANTHER" id="PTHR10880:SF15">
    <property type="entry name" value="MSL COMPLEX SUBUNIT 3"/>
    <property type="match status" value="1"/>
</dbReference>
<evidence type="ECO:0000256" key="4">
    <source>
        <dbReference type="ARBA" id="ARBA00023015"/>
    </source>
</evidence>
<dbReference type="GO" id="GO:0032221">
    <property type="term" value="C:Rpd3S complex"/>
    <property type="evidence" value="ECO:0007669"/>
    <property type="project" value="TreeGrafter"/>
</dbReference>
<protein>
    <submittedName>
        <fullName evidence="9">Uncharacterized protein</fullName>
    </submittedName>
</protein>
<dbReference type="InterPro" id="IPR038217">
    <property type="entry name" value="MRG_C_sf"/>
</dbReference>